<dbReference type="CDD" id="cd00038">
    <property type="entry name" value="CAP_ED"/>
    <property type="match status" value="1"/>
</dbReference>
<dbReference type="Gene3D" id="2.60.120.10">
    <property type="entry name" value="Jelly Rolls"/>
    <property type="match status" value="1"/>
</dbReference>
<keyword evidence="3" id="KW-0804">Transcription</keyword>
<dbReference type="CDD" id="cd00092">
    <property type="entry name" value="HTH_CRP"/>
    <property type="match status" value="1"/>
</dbReference>
<protein>
    <submittedName>
        <fullName evidence="7">Crp/Fnr family transcriptional regulator</fullName>
    </submittedName>
</protein>
<evidence type="ECO:0000259" key="5">
    <source>
        <dbReference type="PROSITE" id="PS50042"/>
    </source>
</evidence>
<evidence type="ECO:0000259" key="6">
    <source>
        <dbReference type="PROSITE" id="PS51063"/>
    </source>
</evidence>
<evidence type="ECO:0000313" key="8">
    <source>
        <dbReference type="Proteomes" id="UP001410394"/>
    </source>
</evidence>
<dbReference type="PROSITE" id="PS50042">
    <property type="entry name" value="CNMP_BINDING_3"/>
    <property type="match status" value="1"/>
</dbReference>
<accession>A0ABU9YTX8</accession>
<dbReference type="InterPro" id="IPR018490">
    <property type="entry name" value="cNMP-bd_dom_sf"/>
</dbReference>
<sequence length="238" mass="25963">MSSAPKVCGGPPAAFPDALLQRFSRQLLPRGYLISTPQARQDSILLLRQGRVRVYVANDDKELTLAYLAAGELFSTHTRAYLRTESACELLSMSTREFARSMAMEPGMLGLVMPVLGRILDNSIAIIEDLAFRDVAGRLARLLLLSARQHGQRNEAGAALIPLELSASEIAQLLGTTRQTVSSLINRMKREGILAPQGRKHLALLRPEVLQRWQEGDSEPGPAAKVCPASQSVVQPTV</sequence>
<keyword evidence="1" id="KW-0805">Transcription regulation</keyword>
<feature type="domain" description="HTH crp-type" evidence="6">
    <location>
        <begin position="133"/>
        <end position="208"/>
    </location>
</feature>
<dbReference type="InterPro" id="IPR000595">
    <property type="entry name" value="cNMP-bd_dom"/>
</dbReference>
<dbReference type="RefSeq" id="WP_345917841.1">
    <property type="nucleotide sequence ID" value="NZ_JBDIVE010000001.1"/>
</dbReference>
<dbReference type="InterPro" id="IPR014710">
    <property type="entry name" value="RmlC-like_jellyroll"/>
</dbReference>
<dbReference type="PROSITE" id="PS51063">
    <property type="entry name" value="HTH_CRP_2"/>
    <property type="match status" value="1"/>
</dbReference>
<proteinExistence type="predicted"/>
<evidence type="ECO:0000256" key="3">
    <source>
        <dbReference type="ARBA" id="ARBA00023163"/>
    </source>
</evidence>
<name>A0ABU9YTX8_9RHOO</name>
<evidence type="ECO:0000313" key="7">
    <source>
        <dbReference type="EMBL" id="MEN3067073.1"/>
    </source>
</evidence>
<dbReference type="EMBL" id="JBDIVE010000001">
    <property type="protein sequence ID" value="MEN3067073.1"/>
    <property type="molecule type" value="Genomic_DNA"/>
</dbReference>
<dbReference type="PRINTS" id="PR00034">
    <property type="entry name" value="HTHCRP"/>
</dbReference>
<dbReference type="SMART" id="SM00419">
    <property type="entry name" value="HTH_CRP"/>
    <property type="match status" value="1"/>
</dbReference>
<evidence type="ECO:0000256" key="2">
    <source>
        <dbReference type="ARBA" id="ARBA00023125"/>
    </source>
</evidence>
<evidence type="ECO:0000256" key="4">
    <source>
        <dbReference type="SAM" id="MobiDB-lite"/>
    </source>
</evidence>
<dbReference type="InterPro" id="IPR036390">
    <property type="entry name" value="WH_DNA-bd_sf"/>
</dbReference>
<reference evidence="7 8" key="1">
    <citation type="journal article" date="2018" name="Int. J. Syst. Evol. Microbiol.">
        <title>Uliginosibacterium sediminicola sp. nov., isolated from freshwater sediment.</title>
        <authorList>
            <person name="Hwang W.M."/>
            <person name="Kim S.M."/>
            <person name="Kang K."/>
            <person name="Ahn T.Y."/>
        </authorList>
    </citation>
    <scope>NUCLEOTIDE SEQUENCE [LARGE SCALE GENOMIC DNA]</scope>
    <source>
        <strain evidence="7 8">M1-21</strain>
    </source>
</reference>
<dbReference type="Proteomes" id="UP001410394">
    <property type="component" value="Unassembled WGS sequence"/>
</dbReference>
<feature type="compositionally biased region" description="Polar residues" evidence="4">
    <location>
        <begin position="229"/>
        <end position="238"/>
    </location>
</feature>
<evidence type="ECO:0000256" key="1">
    <source>
        <dbReference type="ARBA" id="ARBA00023015"/>
    </source>
</evidence>
<dbReference type="SUPFAM" id="SSF51206">
    <property type="entry name" value="cAMP-binding domain-like"/>
    <property type="match status" value="1"/>
</dbReference>
<dbReference type="InterPro" id="IPR012318">
    <property type="entry name" value="HTH_CRP"/>
</dbReference>
<organism evidence="7 8">
    <name type="scientific">Uliginosibacterium sediminicola</name>
    <dbReference type="NCBI Taxonomy" id="2024550"/>
    <lineage>
        <taxon>Bacteria</taxon>
        <taxon>Pseudomonadati</taxon>
        <taxon>Pseudomonadota</taxon>
        <taxon>Betaproteobacteria</taxon>
        <taxon>Rhodocyclales</taxon>
        <taxon>Zoogloeaceae</taxon>
        <taxon>Uliginosibacterium</taxon>
    </lineage>
</organism>
<gene>
    <name evidence="7" type="ORF">ABDB84_01210</name>
</gene>
<comment type="caution">
    <text evidence="7">The sequence shown here is derived from an EMBL/GenBank/DDBJ whole genome shotgun (WGS) entry which is preliminary data.</text>
</comment>
<dbReference type="Gene3D" id="1.10.10.10">
    <property type="entry name" value="Winged helix-like DNA-binding domain superfamily/Winged helix DNA-binding domain"/>
    <property type="match status" value="1"/>
</dbReference>
<keyword evidence="8" id="KW-1185">Reference proteome</keyword>
<feature type="domain" description="Cyclic nucleotide-binding" evidence="5">
    <location>
        <begin position="42"/>
        <end position="75"/>
    </location>
</feature>
<keyword evidence="2" id="KW-0238">DNA-binding</keyword>
<dbReference type="InterPro" id="IPR036388">
    <property type="entry name" value="WH-like_DNA-bd_sf"/>
</dbReference>
<dbReference type="Pfam" id="PF13545">
    <property type="entry name" value="HTH_Crp_2"/>
    <property type="match status" value="1"/>
</dbReference>
<dbReference type="SUPFAM" id="SSF46785">
    <property type="entry name" value="Winged helix' DNA-binding domain"/>
    <property type="match status" value="1"/>
</dbReference>
<feature type="region of interest" description="Disordered" evidence="4">
    <location>
        <begin position="215"/>
        <end position="238"/>
    </location>
</feature>